<dbReference type="Proteomes" id="UP001158045">
    <property type="component" value="Unassembled WGS sequence"/>
</dbReference>
<feature type="compositionally biased region" description="Acidic residues" evidence="2">
    <location>
        <begin position="473"/>
        <end position="485"/>
    </location>
</feature>
<dbReference type="Pfam" id="PF06458">
    <property type="entry name" value="MucBP"/>
    <property type="match status" value="1"/>
</dbReference>
<protein>
    <submittedName>
        <fullName evidence="4">MucBP domain-containing protein</fullName>
    </submittedName>
</protein>
<organism evidence="4 5">
    <name type="scientific">Fusibacter bizertensis</name>
    <dbReference type="NCBI Taxonomy" id="1488331"/>
    <lineage>
        <taxon>Bacteria</taxon>
        <taxon>Bacillati</taxon>
        <taxon>Bacillota</taxon>
        <taxon>Clostridia</taxon>
        <taxon>Eubacteriales</taxon>
        <taxon>Eubacteriales Family XII. Incertae Sedis</taxon>
        <taxon>Fusibacter</taxon>
    </lineage>
</organism>
<comment type="caution">
    <text evidence="4">The sequence shown here is derived from an EMBL/GenBank/DDBJ whole genome shotgun (WGS) entry which is preliminary data.</text>
</comment>
<accession>A0ABT6NFP5</accession>
<reference evidence="4 5" key="1">
    <citation type="submission" date="2023-04" db="EMBL/GenBank/DDBJ databases">
        <title>Fusibacter bizertensis strain WBS, isolated from littoral bottom sediments of the Arctic seas - biochemical and genomic analysis.</title>
        <authorList>
            <person name="Brioukhanov A.L."/>
        </authorList>
    </citation>
    <scope>NUCLEOTIDE SEQUENCE [LARGE SCALE GENOMIC DNA]</scope>
    <source>
        <strain evidence="4 5">WBS</strain>
    </source>
</reference>
<feature type="domain" description="MucBP" evidence="3">
    <location>
        <begin position="512"/>
        <end position="573"/>
    </location>
</feature>
<feature type="region of interest" description="Disordered" evidence="2">
    <location>
        <begin position="465"/>
        <end position="511"/>
    </location>
</feature>
<dbReference type="InterPro" id="IPR009459">
    <property type="entry name" value="MucBP_dom"/>
</dbReference>
<dbReference type="Gene3D" id="3.10.20.320">
    <property type="entry name" value="Putative peptidoglycan bound protein (lpxtg motif)"/>
    <property type="match status" value="1"/>
</dbReference>
<sequence length="656" mass="71542">MKKDYRSKIKKSFSITMILMLLIMSMPVISIADSTLAVTASNVTETTADLSIINQTSGSTIDVTWSPADGGYDSGVLSGLSPGTTYNVTATETITSSVEKEYVVYLDADLTLYYNDDNNNKVRVRWDDCYYYSYFGEKRSGVNLNLFGTTYTSAMVSTTITNIANTSFNTVAVPVPDGSSLTLTAMGIEPENKDTQTKWRIVNNFGEDLDFTWQVYGTSLTGSGTVAKEHTMDARFDNPYYVYVDAPHQATLVITWGSSNQFTTQKSSTSDVLYPEITSSSLGLTGVPVEGKNAGQTKWRVVNDYGYPLEFTWKVYGTDLTGTMTIPAEHTSAERFNNPFYFYAPKTPATMIITWGNNNEFNKTKQSNNEVLPYPDKNSLVLTSMPTESSKADTQTKWRVINKYGQPITFTYTVAGHPEITGTHTIGAEYTEADRFDNPFYFYIDLPHAVTAKILWGDNNEFSTTKASSGEVLAEEDTTEADSTEDQTNPPAPTEPNTQTPAPAAPQGPQGTVVVNFVDTEGAPLAASLSFTGTVGTLYQTSARSIADYELVESPANASGSFIDGSLTVDYVYSNGVTLVEEETPLGEAVTPVNFDAIYDNMESTTEAASDEAIILDEETPLADALPQTGQASPELFYGIGSIVSALGIYLKRKIK</sequence>
<gene>
    <name evidence="4" type="ORF">QE109_13865</name>
</gene>
<evidence type="ECO:0000256" key="1">
    <source>
        <dbReference type="ARBA" id="ARBA00022737"/>
    </source>
</evidence>
<evidence type="ECO:0000259" key="3">
    <source>
        <dbReference type="Pfam" id="PF06458"/>
    </source>
</evidence>
<keyword evidence="5" id="KW-1185">Reference proteome</keyword>
<dbReference type="RefSeq" id="WP_281095132.1">
    <property type="nucleotide sequence ID" value="NZ_JARYZI010000010.1"/>
</dbReference>
<feature type="compositionally biased region" description="Low complexity" evidence="2">
    <location>
        <begin position="495"/>
        <end position="511"/>
    </location>
</feature>
<evidence type="ECO:0000313" key="5">
    <source>
        <dbReference type="Proteomes" id="UP001158045"/>
    </source>
</evidence>
<name>A0ABT6NFP5_9FIRM</name>
<keyword evidence="1" id="KW-0677">Repeat</keyword>
<proteinExistence type="predicted"/>
<evidence type="ECO:0000313" key="4">
    <source>
        <dbReference type="EMBL" id="MDH8679239.1"/>
    </source>
</evidence>
<evidence type="ECO:0000256" key="2">
    <source>
        <dbReference type="SAM" id="MobiDB-lite"/>
    </source>
</evidence>
<dbReference type="EMBL" id="JARYZI010000010">
    <property type="protein sequence ID" value="MDH8679239.1"/>
    <property type="molecule type" value="Genomic_DNA"/>
</dbReference>